<dbReference type="InterPro" id="IPR000863">
    <property type="entry name" value="Sulfotransferase_dom"/>
</dbReference>
<dbReference type="Pfam" id="PF00685">
    <property type="entry name" value="Sulfotransfer_1"/>
    <property type="match status" value="1"/>
</dbReference>
<dbReference type="EC" id="2.8.2.-" evidence="1"/>
<organism evidence="4 5">
    <name type="scientific">Salarias fasciatus</name>
    <name type="common">Jewelled blenny</name>
    <name type="synonym">Blennius fasciatus</name>
    <dbReference type="NCBI Taxonomy" id="181472"/>
    <lineage>
        <taxon>Eukaryota</taxon>
        <taxon>Metazoa</taxon>
        <taxon>Chordata</taxon>
        <taxon>Craniata</taxon>
        <taxon>Vertebrata</taxon>
        <taxon>Euteleostomi</taxon>
        <taxon>Actinopterygii</taxon>
        <taxon>Neopterygii</taxon>
        <taxon>Teleostei</taxon>
        <taxon>Neoteleostei</taxon>
        <taxon>Acanthomorphata</taxon>
        <taxon>Ovalentaria</taxon>
        <taxon>Blenniimorphae</taxon>
        <taxon>Blenniiformes</taxon>
        <taxon>Blennioidei</taxon>
        <taxon>Blenniidae</taxon>
        <taxon>Salariinae</taxon>
        <taxon>Salarias</taxon>
    </lineage>
</organism>
<name>A0A672J6Z3_SALFA</name>
<dbReference type="GO" id="GO:0001517">
    <property type="term" value="F:N-acetylglucosamine 6-O-sulfotransferase activity"/>
    <property type="evidence" value="ECO:0007669"/>
    <property type="project" value="TreeGrafter"/>
</dbReference>
<keyword evidence="1" id="KW-0808">Transferase</keyword>
<dbReference type="PANTHER" id="PTHR10704:SF60">
    <property type="entry name" value="CARBOHYDRATE SULFOTRANSFERASE 3"/>
    <property type="match status" value="1"/>
</dbReference>
<reference evidence="4" key="2">
    <citation type="submission" date="2025-08" db="UniProtKB">
        <authorList>
            <consortium name="Ensembl"/>
        </authorList>
    </citation>
    <scope>IDENTIFICATION</scope>
</reference>
<keyword evidence="2" id="KW-0732">Signal</keyword>
<accession>A0A672J6Z3</accession>
<proteinExistence type="inferred from homology"/>
<dbReference type="InterPro" id="IPR027417">
    <property type="entry name" value="P-loop_NTPase"/>
</dbReference>
<dbReference type="Ensembl" id="ENSSFAT00005050540.1">
    <property type="protein sequence ID" value="ENSSFAP00005048922.1"/>
    <property type="gene ID" value="ENSSFAG00005023685.1"/>
</dbReference>
<protein>
    <recommendedName>
        <fullName evidence="1">Sulfotransferase</fullName>
        <ecNumber evidence="1">2.8.2.-</ecNumber>
    </recommendedName>
</protein>
<dbReference type="AlphaFoldDB" id="A0A672J6Z3"/>
<dbReference type="GO" id="GO:0006790">
    <property type="term" value="P:sulfur compound metabolic process"/>
    <property type="evidence" value="ECO:0007669"/>
    <property type="project" value="TreeGrafter"/>
</dbReference>
<dbReference type="InParanoid" id="A0A672J6Z3"/>
<feature type="domain" description="Sulfotransferase" evidence="3">
    <location>
        <begin position="60"/>
        <end position="371"/>
    </location>
</feature>
<evidence type="ECO:0000313" key="4">
    <source>
        <dbReference type="Ensembl" id="ENSSFAP00005048922.1"/>
    </source>
</evidence>
<dbReference type="OMA" id="CEFNKTP"/>
<dbReference type="Gene3D" id="3.40.50.300">
    <property type="entry name" value="P-loop containing nucleotide triphosphate hydrolases"/>
    <property type="match status" value="1"/>
</dbReference>
<evidence type="ECO:0000313" key="5">
    <source>
        <dbReference type="Proteomes" id="UP000472267"/>
    </source>
</evidence>
<dbReference type="Proteomes" id="UP000472267">
    <property type="component" value="Chromosome 8"/>
</dbReference>
<evidence type="ECO:0000256" key="1">
    <source>
        <dbReference type="RuleBase" id="RU361155"/>
    </source>
</evidence>
<reference evidence="4" key="1">
    <citation type="submission" date="2019-06" db="EMBL/GenBank/DDBJ databases">
        <authorList>
            <consortium name="Wellcome Sanger Institute Data Sharing"/>
        </authorList>
    </citation>
    <scope>NUCLEOTIDE SEQUENCE [LARGE SCALE GENOMIC DNA]</scope>
</reference>
<reference evidence="4" key="3">
    <citation type="submission" date="2025-09" db="UniProtKB">
        <authorList>
            <consortium name="Ensembl"/>
        </authorList>
    </citation>
    <scope>IDENTIFICATION</scope>
</reference>
<dbReference type="GO" id="GO:0006044">
    <property type="term" value="P:N-acetylglucosamine metabolic process"/>
    <property type="evidence" value="ECO:0007669"/>
    <property type="project" value="TreeGrafter"/>
</dbReference>
<dbReference type="GO" id="GO:0008459">
    <property type="term" value="F:chondroitin 6-sulfotransferase activity"/>
    <property type="evidence" value="ECO:0007669"/>
    <property type="project" value="TreeGrafter"/>
</dbReference>
<dbReference type="InterPro" id="IPR051135">
    <property type="entry name" value="Gal/GlcNAc/GalNAc_ST"/>
</dbReference>
<feature type="chain" id="PRO_5025484514" description="Sulfotransferase" evidence="2">
    <location>
        <begin position="23"/>
        <end position="403"/>
    </location>
</feature>
<feature type="signal peptide" evidence="2">
    <location>
        <begin position="1"/>
        <end position="22"/>
    </location>
</feature>
<keyword evidence="5" id="KW-1185">Reference proteome</keyword>
<evidence type="ECO:0000256" key="2">
    <source>
        <dbReference type="SAM" id="SignalP"/>
    </source>
</evidence>
<sequence length="403" mass="47045">MKFKYKRAIAFLVILFLIKSNPQSHVYLTHNGSFPSLSKMKAHPENDDGEDRAVMTNGKKHLLILAATRTGSSFVGEFFNQQRDNMSYLYEPLWYVERMLTVDGRINVTATDMVYPDVLRELFLCNFSLLENFIQPRPVDHIMKRFFRRHVSSSLCEESVCSPPIRRDSKTPNCGTRDCGPLNLTMASELCLQKKHRVIKVVRVYHFHILQPLAEDPSLDIKFLQLVRDPRAIIASRMEAFGRYENLKKWGNGEDVPLDENDLKKVKTTCETVRRSAELGLSQPPWLHRRYMLVRYEDIARFPMKKAAEMYQFSGIPFTPEMKSWILNSTSKETWGSYSTQKRSFEHVDKWRFTLPFKVVQVIQRICLPTIKFFGYKIVTSEEMLRNKFVSLIVDKDSSISWT</sequence>
<comment type="similarity">
    <text evidence="1">Belongs to the sulfotransferase 1 family.</text>
</comment>
<dbReference type="SUPFAM" id="SSF52540">
    <property type="entry name" value="P-loop containing nucleoside triphosphate hydrolases"/>
    <property type="match status" value="1"/>
</dbReference>
<evidence type="ECO:0000259" key="3">
    <source>
        <dbReference type="Pfam" id="PF00685"/>
    </source>
</evidence>
<dbReference type="PANTHER" id="PTHR10704">
    <property type="entry name" value="CARBOHYDRATE SULFOTRANSFERASE"/>
    <property type="match status" value="1"/>
</dbReference>